<keyword evidence="3" id="KW-1185">Reference proteome</keyword>
<dbReference type="EMBL" id="JYDT01000011">
    <property type="protein sequence ID" value="KRY91697.1"/>
    <property type="molecule type" value="Genomic_DNA"/>
</dbReference>
<sequence length="290" mass="32982">MFPHSLFIFETKHFFLSRNNIIITVTVTCCHHWSAGLTPFQDYHVDTQHKIQQRSRLRSLSSRTINSCGDKPYHGHQPKPYQQSPPSQQQPTVLYSENQVRIAGGSCDALFICSKGTTQSPRLRARCKTESSEESVSSWKNHENTNQQQRRYTGRNCRDTLVVFDFKYFFRGIDCGCDGNNAKVEFPFLSEEVCGIEGAVRTSRKSWTSCAQNAAATRIEAWSVEADFLVSEELYCRVDALQEDHGVRGEMRDGRLSRLSRKLLRDHNPCASPDKRRADGSSGFPECEDG</sequence>
<evidence type="ECO:0000313" key="3">
    <source>
        <dbReference type="Proteomes" id="UP000054995"/>
    </source>
</evidence>
<feature type="compositionally biased region" description="Basic and acidic residues" evidence="1">
    <location>
        <begin position="266"/>
        <end position="279"/>
    </location>
</feature>
<comment type="caution">
    <text evidence="2">The sequence shown here is derived from an EMBL/GenBank/DDBJ whole genome shotgun (WGS) entry which is preliminary data.</text>
</comment>
<dbReference type="Proteomes" id="UP000054995">
    <property type="component" value="Unassembled WGS sequence"/>
</dbReference>
<name>A0A0V1G0K9_TRIPS</name>
<gene>
    <name evidence="2" type="ORF">T4D_2627</name>
</gene>
<accession>A0A0V1G0K9</accession>
<feature type="compositionally biased region" description="Low complexity" evidence="1">
    <location>
        <begin position="78"/>
        <end position="91"/>
    </location>
</feature>
<feature type="region of interest" description="Disordered" evidence="1">
    <location>
        <begin position="266"/>
        <end position="290"/>
    </location>
</feature>
<evidence type="ECO:0000313" key="2">
    <source>
        <dbReference type="EMBL" id="KRY91697.1"/>
    </source>
</evidence>
<feature type="region of interest" description="Disordered" evidence="1">
    <location>
        <begin position="68"/>
        <end position="92"/>
    </location>
</feature>
<proteinExistence type="predicted"/>
<evidence type="ECO:0000256" key="1">
    <source>
        <dbReference type="SAM" id="MobiDB-lite"/>
    </source>
</evidence>
<dbReference type="AlphaFoldDB" id="A0A0V1G0K9"/>
<dbReference type="OrthoDB" id="5941998at2759"/>
<reference evidence="2 3" key="1">
    <citation type="submission" date="2015-01" db="EMBL/GenBank/DDBJ databases">
        <title>Evolution of Trichinella species and genotypes.</title>
        <authorList>
            <person name="Korhonen P.K."/>
            <person name="Edoardo P."/>
            <person name="Giuseppe L.R."/>
            <person name="Gasser R.B."/>
        </authorList>
    </citation>
    <scope>NUCLEOTIDE SEQUENCE [LARGE SCALE GENOMIC DNA]</scope>
    <source>
        <strain evidence="2">ISS470</strain>
    </source>
</reference>
<organism evidence="2 3">
    <name type="scientific">Trichinella pseudospiralis</name>
    <name type="common">Parasitic roundworm</name>
    <dbReference type="NCBI Taxonomy" id="6337"/>
    <lineage>
        <taxon>Eukaryota</taxon>
        <taxon>Metazoa</taxon>
        <taxon>Ecdysozoa</taxon>
        <taxon>Nematoda</taxon>
        <taxon>Enoplea</taxon>
        <taxon>Dorylaimia</taxon>
        <taxon>Trichinellida</taxon>
        <taxon>Trichinellidae</taxon>
        <taxon>Trichinella</taxon>
    </lineage>
</organism>
<protein>
    <submittedName>
        <fullName evidence="2">Uncharacterized protein</fullName>
    </submittedName>
</protein>